<dbReference type="AlphaFoldDB" id="A0A444L5K4"/>
<feature type="domain" description="Small zinc finger protein HVO-2753-like zinc-binding pocket" evidence="1">
    <location>
        <begin position="9"/>
        <end position="54"/>
    </location>
</feature>
<sequence>MSELELPTCVSCKEPILPDQKGVRLPCPNCGEVVFWRCRRCRDLVNNYKCPKCGFQGP</sequence>
<reference evidence="2 3" key="1">
    <citation type="submission" date="2018-12" db="EMBL/GenBank/DDBJ databases">
        <title>The complete genome of the methanogenic archaea of the candidate phylum Verstraetearchaeota, obtained from the metagenome of underground thermal water.</title>
        <authorList>
            <person name="Kadnikov V.V."/>
            <person name="Mardanov A.V."/>
            <person name="Beletsky A.V."/>
            <person name="Karnachuk O.V."/>
            <person name="Ravin N.V."/>
        </authorList>
    </citation>
    <scope>NUCLEOTIDE SEQUENCE [LARGE SCALE GENOMIC DNA]</scope>
    <source>
        <strain evidence="2">Ch88</strain>
    </source>
</reference>
<name>A0A444L5K4_METS7</name>
<evidence type="ECO:0000259" key="1">
    <source>
        <dbReference type="Pfam" id="PF07754"/>
    </source>
</evidence>
<protein>
    <submittedName>
        <fullName evidence="2">Putative Zn-ribbon RNA-binding protein with a function in translation</fullName>
    </submittedName>
</protein>
<dbReference type="InterPro" id="IPR011668">
    <property type="entry name" value="HVO_2753-like_ZBP"/>
</dbReference>
<gene>
    <name evidence="2" type="ORF">Metus_0825</name>
</gene>
<accession>A0A444L5K4</accession>
<dbReference type="PANTHER" id="PTHR40733">
    <property type="entry name" value="ZINC-RIBBON RNA-BINDING PROTEIN INVOLVED IN TRANSLATION-RELATED"/>
    <property type="match status" value="1"/>
</dbReference>
<dbReference type="InterPro" id="IPR044720">
    <property type="entry name" value="HVO_2753-like"/>
</dbReference>
<evidence type="ECO:0000313" key="2">
    <source>
        <dbReference type="EMBL" id="RWX72851.1"/>
    </source>
</evidence>
<proteinExistence type="predicted"/>
<dbReference type="NCBIfam" id="NF011481">
    <property type="entry name" value="PRK14890.1"/>
    <property type="match status" value="1"/>
</dbReference>
<dbReference type="EMBL" id="RXGA01000003">
    <property type="protein sequence ID" value="RWX72851.1"/>
    <property type="molecule type" value="Genomic_DNA"/>
</dbReference>
<dbReference type="Proteomes" id="UP000288215">
    <property type="component" value="Unassembled WGS sequence"/>
</dbReference>
<dbReference type="Pfam" id="PF07754">
    <property type="entry name" value="HVO_2753_ZBP"/>
    <property type="match status" value="1"/>
</dbReference>
<dbReference type="PANTHER" id="PTHR40733:SF1">
    <property type="entry name" value="SMALL ZINC FINGER PROTEIN HVO-2753-LIKE ZINC-BINDING POCKET DOMAIN-CONTAINING PROTEIN"/>
    <property type="match status" value="1"/>
</dbReference>
<organism evidence="2 3">
    <name type="scientific">Methanosuratincola subterraneus</name>
    <dbReference type="NCBI Taxonomy" id="2593994"/>
    <lineage>
        <taxon>Archaea</taxon>
        <taxon>Thermoproteota</taxon>
        <taxon>Methanosuratincolia</taxon>
        <taxon>Candidatus Methanomethylicales</taxon>
        <taxon>Candidatus Methanomethylicaceae</taxon>
        <taxon>Candidatus Methanosuratincola (ex Vanwonterghem et al. 2016)</taxon>
    </lineage>
</organism>
<evidence type="ECO:0000313" key="3">
    <source>
        <dbReference type="Proteomes" id="UP000288215"/>
    </source>
</evidence>
<comment type="caution">
    <text evidence="2">The sequence shown here is derived from an EMBL/GenBank/DDBJ whole genome shotgun (WGS) entry which is preliminary data.</text>
</comment>